<proteinExistence type="predicted"/>
<sequence length="83" mass="9757">MLISAAKQHCCNAVFRSEGHGCRCNYRHMRTPTPQINGHRAPCCRTRCLHVYRRRFSTYRTYFESLRCVISRLDSSQAFTNID</sequence>
<name>S4PW22_9NEOP</name>
<protein>
    <submittedName>
        <fullName evidence="1">Uncharacterized protein</fullName>
    </submittedName>
</protein>
<accession>S4PW22</accession>
<dbReference type="EMBL" id="GAIX01007543">
    <property type="protein sequence ID" value="JAA85017.1"/>
    <property type="molecule type" value="Transcribed_RNA"/>
</dbReference>
<dbReference type="AlphaFoldDB" id="S4PW22"/>
<evidence type="ECO:0000313" key="1">
    <source>
        <dbReference type="EMBL" id="JAA85017.1"/>
    </source>
</evidence>
<reference evidence="1" key="2">
    <citation type="submission" date="2013-05" db="EMBL/GenBank/DDBJ databases">
        <authorList>
            <person name="Carter J.-M."/>
            <person name="Baker S.C."/>
            <person name="Pink R."/>
            <person name="Carter D.R.F."/>
            <person name="Collins A."/>
            <person name="Tomlin J."/>
            <person name="Gibbs M."/>
            <person name="Breuker C.J."/>
        </authorList>
    </citation>
    <scope>NUCLEOTIDE SEQUENCE</scope>
    <source>
        <tissue evidence="1">Ovary</tissue>
    </source>
</reference>
<organism evidence="1">
    <name type="scientific">Pararge aegeria</name>
    <name type="common">speckled wood butterfly</name>
    <dbReference type="NCBI Taxonomy" id="116150"/>
    <lineage>
        <taxon>Eukaryota</taxon>
        <taxon>Metazoa</taxon>
        <taxon>Ecdysozoa</taxon>
        <taxon>Arthropoda</taxon>
        <taxon>Hexapoda</taxon>
        <taxon>Insecta</taxon>
        <taxon>Pterygota</taxon>
        <taxon>Neoptera</taxon>
        <taxon>Endopterygota</taxon>
        <taxon>Lepidoptera</taxon>
        <taxon>Glossata</taxon>
        <taxon>Ditrysia</taxon>
        <taxon>Papilionoidea</taxon>
        <taxon>Nymphalidae</taxon>
        <taxon>Satyrinae</taxon>
        <taxon>Satyrini</taxon>
        <taxon>Parargina</taxon>
        <taxon>Pararge</taxon>
    </lineage>
</organism>
<reference evidence="1" key="1">
    <citation type="journal article" date="2013" name="BMC Genomics">
        <title>Unscrambling butterfly oogenesis.</title>
        <authorList>
            <person name="Carter J.M."/>
            <person name="Baker S.C."/>
            <person name="Pink R."/>
            <person name="Carter D.R."/>
            <person name="Collins A."/>
            <person name="Tomlin J."/>
            <person name="Gibbs M."/>
            <person name="Breuker C.J."/>
        </authorList>
    </citation>
    <scope>NUCLEOTIDE SEQUENCE</scope>
    <source>
        <tissue evidence="1">Ovary</tissue>
    </source>
</reference>